<feature type="signal peptide" evidence="1">
    <location>
        <begin position="1"/>
        <end position="28"/>
    </location>
</feature>
<dbReference type="RefSeq" id="XP_011392536.1">
    <property type="nucleotide sequence ID" value="XM_011394234.1"/>
</dbReference>
<dbReference type="Proteomes" id="UP000000561">
    <property type="component" value="Chromosome 22"/>
</dbReference>
<dbReference type="VEuPathDB" id="FungiDB:UMAG_06157"/>
<evidence type="ECO:0000313" key="3">
    <source>
        <dbReference type="Proteomes" id="UP000000561"/>
    </source>
</evidence>
<dbReference type="InterPro" id="IPR021986">
    <property type="entry name" value="Spherulin4"/>
</dbReference>
<dbReference type="Pfam" id="PF12138">
    <property type="entry name" value="Spherulin4"/>
    <property type="match status" value="1"/>
</dbReference>
<dbReference type="eggNOG" id="ENOG502S3WN">
    <property type="taxonomic scope" value="Eukaryota"/>
</dbReference>
<evidence type="ECO:0008006" key="4">
    <source>
        <dbReference type="Google" id="ProtNLM"/>
    </source>
</evidence>
<dbReference type="PANTHER" id="PTHR35040:SF9">
    <property type="entry name" value="4-LIKE CELL SURFACE PROTEIN, PUTATIVE (AFU_ORTHOLOGUE AFUA_4G14080)-RELATED"/>
    <property type="match status" value="1"/>
</dbReference>
<evidence type="ECO:0000313" key="2">
    <source>
        <dbReference type="EMBL" id="KIS65776.1"/>
    </source>
</evidence>
<feature type="chain" id="PRO_5002229225" description="Spherulin 4" evidence="1">
    <location>
        <begin position="29"/>
        <end position="324"/>
    </location>
</feature>
<keyword evidence="3" id="KW-1185">Reference proteome</keyword>
<keyword evidence="1" id="KW-0732">Signal</keyword>
<sequence>MAQLRAISWMNLLLVLTTLAALLQTVTGASGNQCSAARTQRAVDTTTPRIIVPLYIYPLPNAWDKLYTAIRANPAAAFTVIINPNSGPGSGNAPDSDYTEAIKKLRATPAPGQILELVGYVATGYGKTLAKNVKADVTKYSRWPTAVRPDGIFFDETDTASKYLDQYAKYTDFVKSLNWTTTSTTSSKQCNSKSLVQRSGITILNPGTWPQDARFWSTSSDHIIVYEDKLANFDLADYQRKTSNNKQASAFQRSYIFYNVNPNNATTKDGSKFANLDALVNATVNRLSARGGLFVTNLDIASTDVYASFSSIWPDFVRAMANIS</sequence>
<proteinExistence type="predicted"/>
<gene>
    <name evidence="2" type="ORF">UMAG_06157</name>
</gene>
<dbReference type="InParanoid" id="A0A0D1DNZ0"/>
<dbReference type="OrthoDB" id="5342184at2759"/>
<dbReference type="PANTHER" id="PTHR35040">
    <property type="match status" value="1"/>
</dbReference>
<dbReference type="GeneID" id="23565842"/>
<dbReference type="KEGG" id="uma:UMAG_06157"/>
<dbReference type="EMBL" id="CM003161">
    <property type="protein sequence ID" value="KIS65776.1"/>
    <property type="molecule type" value="Genomic_DNA"/>
</dbReference>
<accession>A0A0D1DNZ0</accession>
<evidence type="ECO:0000256" key="1">
    <source>
        <dbReference type="SAM" id="SignalP"/>
    </source>
</evidence>
<organism evidence="2 3">
    <name type="scientific">Mycosarcoma maydis</name>
    <name type="common">Corn smut fungus</name>
    <name type="synonym">Ustilago maydis</name>
    <dbReference type="NCBI Taxonomy" id="5270"/>
    <lineage>
        <taxon>Eukaryota</taxon>
        <taxon>Fungi</taxon>
        <taxon>Dikarya</taxon>
        <taxon>Basidiomycota</taxon>
        <taxon>Ustilaginomycotina</taxon>
        <taxon>Ustilaginomycetes</taxon>
        <taxon>Ustilaginales</taxon>
        <taxon>Ustilaginaceae</taxon>
        <taxon>Mycosarcoma</taxon>
    </lineage>
</organism>
<reference evidence="2 3" key="1">
    <citation type="journal article" date="2006" name="Nature">
        <title>Insights from the genome of the biotrophic fungal plant pathogen Ustilago maydis.</title>
        <authorList>
            <person name="Kamper J."/>
            <person name="Kahmann R."/>
            <person name="Bolker M."/>
            <person name="Ma L.J."/>
            <person name="Brefort T."/>
            <person name="Saville B.J."/>
            <person name="Banuett F."/>
            <person name="Kronstad J.W."/>
            <person name="Gold S.E."/>
            <person name="Muller O."/>
            <person name="Perlin M.H."/>
            <person name="Wosten H.A."/>
            <person name="de Vries R."/>
            <person name="Ruiz-Herrera J."/>
            <person name="Reynaga-Pena C.G."/>
            <person name="Snetselaar K."/>
            <person name="McCann M."/>
            <person name="Perez-Martin J."/>
            <person name="Feldbrugge M."/>
            <person name="Basse C.W."/>
            <person name="Steinberg G."/>
            <person name="Ibeas J.I."/>
            <person name="Holloman W."/>
            <person name="Guzman P."/>
            <person name="Farman M."/>
            <person name="Stajich J.E."/>
            <person name="Sentandreu R."/>
            <person name="Gonzalez-Prieto J.M."/>
            <person name="Kennell J.C."/>
            <person name="Molina L."/>
            <person name="Schirawski J."/>
            <person name="Mendoza-Mendoza A."/>
            <person name="Greilinger D."/>
            <person name="Munch K."/>
            <person name="Rossel N."/>
            <person name="Scherer M."/>
            <person name="Vranes M."/>
            <person name="Ladendorf O."/>
            <person name="Vincon V."/>
            <person name="Fuchs U."/>
            <person name="Sandrock B."/>
            <person name="Meng S."/>
            <person name="Ho E.C."/>
            <person name="Cahill M.J."/>
            <person name="Boyce K.J."/>
            <person name="Klose J."/>
            <person name="Klosterman S.J."/>
            <person name="Deelstra H.J."/>
            <person name="Ortiz-Castellanos L."/>
            <person name="Li W."/>
            <person name="Sanchez-Alonso P."/>
            <person name="Schreier P.H."/>
            <person name="Hauser-Hahn I."/>
            <person name="Vaupel M."/>
            <person name="Koopmann E."/>
            <person name="Friedrich G."/>
            <person name="Voss H."/>
            <person name="Schluter T."/>
            <person name="Margolis J."/>
            <person name="Platt D."/>
            <person name="Swimmer C."/>
            <person name="Gnirke A."/>
            <person name="Chen F."/>
            <person name="Vysotskaia V."/>
            <person name="Mannhaupt G."/>
            <person name="Guldener U."/>
            <person name="Munsterkotter M."/>
            <person name="Haase D."/>
            <person name="Oesterheld M."/>
            <person name="Mewes H.W."/>
            <person name="Mauceli E.W."/>
            <person name="DeCaprio D."/>
            <person name="Wade C.M."/>
            <person name="Butler J."/>
            <person name="Young S."/>
            <person name="Jaffe D.B."/>
            <person name="Calvo S."/>
            <person name="Nusbaum C."/>
            <person name="Galagan J."/>
            <person name="Birren B.W."/>
        </authorList>
    </citation>
    <scope>NUCLEOTIDE SEQUENCE [LARGE SCALE GENOMIC DNA]</scope>
    <source>
        <strain evidence="3">DSM 14603 / FGSC 9021 / UM521</strain>
    </source>
</reference>
<dbReference type="AlphaFoldDB" id="A0A0D1DNZ0"/>
<name>A0A0D1DNZ0_MYCMD</name>
<protein>
    <recommendedName>
        <fullName evidence="4">Spherulin 4</fullName>
    </recommendedName>
</protein>
<dbReference type="OMA" id="PGTWPES"/>